<dbReference type="AlphaFoldDB" id="A0AAD4QZR1"/>
<feature type="transmembrane region" description="Helical" evidence="1">
    <location>
        <begin position="66"/>
        <end position="89"/>
    </location>
</feature>
<feature type="transmembrane region" description="Helical" evidence="1">
    <location>
        <begin position="254"/>
        <end position="273"/>
    </location>
</feature>
<dbReference type="SUPFAM" id="SSF81321">
    <property type="entry name" value="Family A G protein-coupled receptor-like"/>
    <property type="match status" value="1"/>
</dbReference>
<accession>A0AAD4QZR1</accession>
<keyword evidence="3" id="KW-1185">Reference proteome</keyword>
<evidence type="ECO:0000313" key="3">
    <source>
        <dbReference type="Proteomes" id="UP001201812"/>
    </source>
</evidence>
<dbReference type="Proteomes" id="UP001201812">
    <property type="component" value="Unassembled WGS sequence"/>
</dbReference>
<protein>
    <submittedName>
        <fullName evidence="2">Serpentine type 7TM GPCR chemoreceptor srt domain-containing protein</fullName>
    </submittedName>
</protein>
<feature type="transmembrane region" description="Helical" evidence="1">
    <location>
        <begin position="165"/>
        <end position="190"/>
    </location>
</feature>
<comment type="caution">
    <text evidence="2">The sequence shown here is derived from an EMBL/GenBank/DDBJ whole genome shotgun (WGS) entry which is preliminary data.</text>
</comment>
<reference evidence="2" key="1">
    <citation type="submission" date="2022-01" db="EMBL/GenBank/DDBJ databases">
        <title>Genome Sequence Resource for Two Populations of Ditylenchus destructor, the Migratory Endoparasitic Phytonematode.</title>
        <authorList>
            <person name="Zhang H."/>
            <person name="Lin R."/>
            <person name="Xie B."/>
        </authorList>
    </citation>
    <scope>NUCLEOTIDE SEQUENCE</scope>
    <source>
        <strain evidence="2">BazhouSP</strain>
    </source>
</reference>
<proteinExistence type="predicted"/>
<keyword evidence="1" id="KW-0472">Membrane</keyword>
<keyword evidence="1" id="KW-1133">Transmembrane helix</keyword>
<dbReference type="PANTHER" id="PTHR23021:SF11">
    <property type="entry name" value="SERPENTINE RECEPTOR, CLASS T"/>
    <property type="match status" value="1"/>
</dbReference>
<dbReference type="EMBL" id="JAKKPZ010000151">
    <property type="protein sequence ID" value="KAI1700256.1"/>
    <property type="molecule type" value="Genomic_DNA"/>
</dbReference>
<gene>
    <name evidence="2" type="ORF">DdX_16824</name>
</gene>
<dbReference type="PANTHER" id="PTHR23021">
    <property type="entry name" value="SERPENTINE RECEPTOR, CLASS T"/>
    <property type="match status" value="1"/>
</dbReference>
<dbReference type="InterPro" id="IPR019425">
    <property type="entry name" value="7TM_GPCR_serpentine_rcpt_Srt"/>
</dbReference>
<evidence type="ECO:0000313" key="2">
    <source>
        <dbReference type="EMBL" id="KAI1700256.1"/>
    </source>
</evidence>
<feature type="transmembrane region" description="Helical" evidence="1">
    <location>
        <begin position="135"/>
        <end position="158"/>
    </location>
</feature>
<dbReference type="Pfam" id="PF10321">
    <property type="entry name" value="7TM_GPCR_Srt"/>
    <property type="match status" value="1"/>
</dbReference>
<keyword evidence="1" id="KW-0812">Transmembrane</keyword>
<organism evidence="2 3">
    <name type="scientific">Ditylenchus destructor</name>
    <dbReference type="NCBI Taxonomy" id="166010"/>
    <lineage>
        <taxon>Eukaryota</taxon>
        <taxon>Metazoa</taxon>
        <taxon>Ecdysozoa</taxon>
        <taxon>Nematoda</taxon>
        <taxon>Chromadorea</taxon>
        <taxon>Rhabditida</taxon>
        <taxon>Tylenchina</taxon>
        <taxon>Tylenchomorpha</taxon>
        <taxon>Sphaerularioidea</taxon>
        <taxon>Anguinidae</taxon>
        <taxon>Anguininae</taxon>
        <taxon>Ditylenchus</taxon>
    </lineage>
</organism>
<feature type="transmembrane region" description="Helical" evidence="1">
    <location>
        <begin position="214"/>
        <end position="233"/>
    </location>
</feature>
<name>A0AAD4QZR1_9BILA</name>
<evidence type="ECO:0000256" key="1">
    <source>
        <dbReference type="SAM" id="Phobius"/>
    </source>
</evidence>
<feature type="transmembrane region" description="Helical" evidence="1">
    <location>
        <begin position="101"/>
        <end position="123"/>
    </location>
</feature>
<sequence length="355" mass="40818">MEQLTSPIPGHWQDVYESNILVDSLLCKAAMSLNTYIFYPEEFDRLYNCSLYKIDSIPLERRQHFVIGWMLIVLFVVFEVLYLPCIVAISKHLHSTSFKIMLYMGIADVIVMWSCGFLTGYFALTGEVYCSHPKLIFFVGVGSLGFWLAESSSALLLAFNRCLEVTIYALITVFFFKSVCYSSIYVSWFFNPHVGYVDEFGAVYNNTVHSVHNSFLPVGLITLYLTFCVVLVVKRKYYRNEGRQVRSKLPFIQLFLITVFNAVGTVIYVYMQYARIDETIIILGSFCWLFAHGMPAVVYLSMNKTIRKECYRLLLKIACMKNTKVIVPAIQLSEIPHQISERSKIYSQSRPTATP</sequence>
<feature type="transmembrane region" description="Helical" evidence="1">
    <location>
        <begin position="279"/>
        <end position="302"/>
    </location>
</feature>